<dbReference type="AlphaFoldDB" id="A0AAD8M3Q6"/>
<evidence type="ECO:0000313" key="2">
    <source>
        <dbReference type="Proteomes" id="UP001237642"/>
    </source>
</evidence>
<keyword evidence="2" id="KW-1185">Reference proteome</keyword>
<reference evidence="1" key="1">
    <citation type="submission" date="2023-02" db="EMBL/GenBank/DDBJ databases">
        <title>Genome of toxic invasive species Heracleum sosnowskyi carries increased number of genes despite the absence of recent whole-genome duplications.</title>
        <authorList>
            <person name="Schelkunov M."/>
            <person name="Shtratnikova V."/>
            <person name="Makarenko M."/>
            <person name="Klepikova A."/>
            <person name="Omelchenko D."/>
            <person name="Novikova G."/>
            <person name="Obukhova E."/>
            <person name="Bogdanov V."/>
            <person name="Penin A."/>
            <person name="Logacheva M."/>
        </authorList>
    </citation>
    <scope>NUCLEOTIDE SEQUENCE</scope>
    <source>
        <strain evidence="1">Hsosn_3</strain>
        <tissue evidence="1">Leaf</tissue>
    </source>
</reference>
<protein>
    <submittedName>
        <fullName evidence="1">Uncharacterized protein</fullName>
    </submittedName>
</protein>
<organism evidence="1 2">
    <name type="scientific">Heracleum sosnowskyi</name>
    <dbReference type="NCBI Taxonomy" id="360622"/>
    <lineage>
        <taxon>Eukaryota</taxon>
        <taxon>Viridiplantae</taxon>
        <taxon>Streptophyta</taxon>
        <taxon>Embryophyta</taxon>
        <taxon>Tracheophyta</taxon>
        <taxon>Spermatophyta</taxon>
        <taxon>Magnoliopsida</taxon>
        <taxon>eudicotyledons</taxon>
        <taxon>Gunneridae</taxon>
        <taxon>Pentapetalae</taxon>
        <taxon>asterids</taxon>
        <taxon>campanulids</taxon>
        <taxon>Apiales</taxon>
        <taxon>Apiaceae</taxon>
        <taxon>Apioideae</taxon>
        <taxon>apioid superclade</taxon>
        <taxon>Tordylieae</taxon>
        <taxon>Tordyliinae</taxon>
        <taxon>Heracleum</taxon>
    </lineage>
</organism>
<gene>
    <name evidence="1" type="ORF">POM88_051790</name>
</gene>
<dbReference type="EMBL" id="JAUIZM010000011">
    <property type="protein sequence ID" value="KAK1358534.1"/>
    <property type="molecule type" value="Genomic_DNA"/>
</dbReference>
<proteinExistence type="predicted"/>
<sequence length="119" mass="12684">MYFVIVYAQCFQVFPYTAFQASHAIYPISRASTVAPPLLPVSVPATVSQPLFPVVANNNISTQAPPFSAPQFSTSVPLSSSAEHNGSTDLHGSNISSLANSYHTPGFPDWGTSNTCILH</sequence>
<reference evidence="1" key="2">
    <citation type="submission" date="2023-05" db="EMBL/GenBank/DDBJ databases">
        <authorList>
            <person name="Schelkunov M.I."/>
        </authorList>
    </citation>
    <scope>NUCLEOTIDE SEQUENCE</scope>
    <source>
        <strain evidence="1">Hsosn_3</strain>
        <tissue evidence="1">Leaf</tissue>
    </source>
</reference>
<comment type="caution">
    <text evidence="1">The sequence shown here is derived from an EMBL/GenBank/DDBJ whole genome shotgun (WGS) entry which is preliminary data.</text>
</comment>
<name>A0AAD8M3Q6_9APIA</name>
<dbReference type="Proteomes" id="UP001237642">
    <property type="component" value="Unassembled WGS sequence"/>
</dbReference>
<evidence type="ECO:0000313" key="1">
    <source>
        <dbReference type="EMBL" id="KAK1358534.1"/>
    </source>
</evidence>
<accession>A0AAD8M3Q6</accession>